<reference evidence="1 2" key="1">
    <citation type="submission" date="2014-03" db="EMBL/GenBank/DDBJ databases">
        <title>The genomes of two eusocial bee gut symbionts.</title>
        <authorList>
            <person name="Kwong W.K."/>
            <person name="Engel P."/>
            <person name="Koch H."/>
            <person name="Moran N.A."/>
        </authorList>
    </citation>
    <scope>NUCLEOTIDE SEQUENCE [LARGE SCALE GENOMIC DNA]</scope>
    <source>
        <strain evidence="2">wkB29</strain>
    </source>
</reference>
<dbReference type="Proteomes" id="UP000027170">
    <property type="component" value="Unassembled WGS sequence"/>
</dbReference>
<protein>
    <submittedName>
        <fullName evidence="1">Uncharacterized protein</fullName>
    </submittedName>
</protein>
<proteinExistence type="predicted"/>
<organism evidence="1 2">
    <name type="scientific">Snodgrassella communis</name>
    <dbReference type="NCBI Taxonomy" id="2946699"/>
    <lineage>
        <taxon>Bacteria</taxon>
        <taxon>Pseudomonadati</taxon>
        <taxon>Pseudomonadota</taxon>
        <taxon>Betaproteobacteria</taxon>
        <taxon>Neisseriales</taxon>
        <taxon>Neisseriaceae</taxon>
        <taxon>Snodgrassella</taxon>
    </lineage>
</organism>
<accession>A0A836MQK3</accession>
<sequence length="38" mass="4702">MKLKYILRQLAKEYKVFNQTVYKKTIYIDANQYLLDIM</sequence>
<evidence type="ECO:0000313" key="1">
    <source>
        <dbReference type="EMBL" id="KDN15211.1"/>
    </source>
</evidence>
<dbReference type="AlphaFoldDB" id="A0A836MQK3"/>
<name>A0A836MQK3_9NEIS</name>
<comment type="caution">
    <text evidence="1">The sequence shown here is derived from an EMBL/GenBank/DDBJ whole genome shotgun (WGS) entry which is preliminary data.</text>
</comment>
<dbReference type="EMBL" id="JFZV01000003">
    <property type="protein sequence ID" value="KDN15211.1"/>
    <property type="molecule type" value="Genomic_DNA"/>
</dbReference>
<gene>
    <name evidence="1" type="ORF">SALWKB29_0837</name>
</gene>
<keyword evidence="2" id="KW-1185">Reference proteome</keyword>
<evidence type="ECO:0000313" key="2">
    <source>
        <dbReference type="Proteomes" id="UP000027170"/>
    </source>
</evidence>